<dbReference type="WBParaSite" id="L893_g29967.t1">
    <property type="protein sequence ID" value="L893_g29967.t1"/>
    <property type="gene ID" value="L893_g29967"/>
</dbReference>
<keyword evidence="4 11" id="KW-0963">Cytoplasm</keyword>
<dbReference type="PANTHER" id="PTHR22624:SF52">
    <property type="entry name" value="CYSTEINE PROTEASE"/>
    <property type="match status" value="1"/>
</dbReference>
<evidence type="ECO:0000256" key="6">
    <source>
        <dbReference type="ARBA" id="ARBA00022801"/>
    </source>
</evidence>
<evidence type="ECO:0000256" key="5">
    <source>
        <dbReference type="ARBA" id="ARBA00022670"/>
    </source>
</evidence>
<keyword evidence="7" id="KW-0788">Thiol protease</keyword>
<evidence type="ECO:0000259" key="13">
    <source>
        <dbReference type="Pfam" id="PF03416"/>
    </source>
</evidence>
<dbReference type="PANTHER" id="PTHR22624">
    <property type="entry name" value="CYSTEINE PROTEASE ATG4"/>
    <property type="match status" value="1"/>
</dbReference>
<dbReference type="InterPro" id="IPR005078">
    <property type="entry name" value="Peptidase_C54"/>
</dbReference>
<protein>
    <recommendedName>
        <fullName evidence="11">Cysteine protease</fullName>
        <ecNumber evidence="11">3.4.22.-</ecNumber>
    </recommendedName>
</protein>
<comment type="similarity">
    <text evidence="2 11">Belongs to the peptidase C54 family.</text>
</comment>
<evidence type="ECO:0000256" key="7">
    <source>
        <dbReference type="ARBA" id="ARBA00022807"/>
    </source>
</evidence>
<evidence type="ECO:0000313" key="15">
    <source>
        <dbReference type="WBParaSite" id="L893_g29967.t1"/>
    </source>
</evidence>
<evidence type="ECO:0000256" key="2">
    <source>
        <dbReference type="ARBA" id="ARBA00010958"/>
    </source>
</evidence>
<proteinExistence type="inferred from homology"/>
<keyword evidence="8 11" id="KW-0653">Protein transport</keyword>
<dbReference type="SUPFAM" id="SSF54001">
    <property type="entry name" value="Cysteine proteinases"/>
    <property type="match status" value="1"/>
</dbReference>
<dbReference type="GO" id="GO:0034727">
    <property type="term" value="P:piecemeal microautophagy of the nucleus"/>
    <property type="evidence" value="ECO:0007669"/>
    <property type="project" value="TreeGrafter"/>
</dbReference>
<dbReference type="GO" id="GO:0005737">
    <property type="term" value="C:cytoplasm"/>
    <property type="evidence" value="ECO:0007669"/>
    <property type="project" value="UniProtKB-SubCell"/>
</dbReference>
<feature type="domain" description="Peptidase C54 catalytic" evidence="13">
    <location>
        <begin position="246"/>
        <end position="523"/>
    </location>
</feature>
<evidence type="ECO:0000256" key="1">
    <source>
        <dbReference type="ARBA" id="ARBA00004496"/>
    </source>
</evidence>
<dbReference type="GO" id="GO:0000423">
    <property type="term" value="P:mitophagy"/>
    <property type="evidence" value="ECO:0007669"/>
    <property type="project" value="TreeGrafter"/>
</dbReference>
<dbReference type="Proteomes" id="UP000095287">
    <property type="component" value="Unplaced"/>
</dbReference>
<comment type="subcellular location">
    <subcellularLocation>
        <location evidence="1 11">Cytoplasm</location>
    </subcellularLocation>
</comment>
<dbReference type="GO" id="GO:0035973">
    <property type="term" value="P:aggrephagy"/>
    <property type="evidence" value="ECO:0007669"/>
    <property type="project" value="TreeGrafter"/>
</dbReference>
<organism evidence="14 15">
    <name type="scientific">Steinernema glaseri</name>
    <dbReference type="NCBI Taxonomy" id="37863"/>
    <lineage>
        <taxon>Eukaryota</taxon>
        <taxon>Metazoa</taxon>
        <taxon>Ecdysozoa</taxon>
        <taxon>Nematoda</taxon>
        <taxon>Chromadorea</taxon>
        <taxon>Rhabditida</taxon>
        <taxon>Tylenchina</taxon>
        <taxon>Panagrolaimomorpha</taxon>
        <taxon>Strongyloidoidea</taxon>
        <taxon>Steinernematidae</taxon>
        <taxon>Steinernema</taxon>
    </lineage>
</organism>
<feature type="region of interest" description="Disordered" evidence="12">
    <location>
        <begin position="74"/>
        <end position="97"/>
    </location>
</feature>
<keyword evidence="5 11" id="KW-0645">Protease</keyword>
<evidence type="ECO:0000256" key="12">
    <source>
        <dbReference type="SAM" id="MobiDB-lite"/>
    </source>
</evidence>
<evidence type="ECO:0000256" key="4">
    <source>
        <dbReference type="ARBA" id="ARBA00022490"/>
    </source>
</evidence>
<dbReference type="GO" id="GO:0016485">
    <property type="term" value="P:protein processing"/>
    <property type="evidence" value="ECO:0007669"/>
    <property type="project" value="TreeGrafter"/>
</dbReference>
<evidence type="ECO:0000256" key="10">
    <source>
        <dbReference type="ARBA" id="ARBA00029362"/>
    </source>
</evidence>
<reference evidence="15" key="1">
    <citation type="submission" date="2016-11" db="UniProtKB">
        <authorList>
            <consortium name="WormBaseParasite"/>
        </authorList>
    </citation>
    <scope>IDENTIFICATION</scope>
</reference>
<dbReference type="GO" id="GO:0004197">
    <property type="term" value="F:cysteine-type endopeptidase activity"/>
    <property type="evidence" value="ECO:0007669"/>
    <property type="project" value="TreeGrafter"/>
</dbReference>
<keyword evidence="9 11" id="KW-0072">Autophagy</keyword>
<dbReference type="GO" id="GO:0000045">
    <property type="term" value="P:autophagosome assembly"/>
    <property type="evidence" value="ECO:0007669"/>
    <property type="project" value="TreeGrafter"/>
</dbReference>
<accession>A0A1I7ZVE2</accession>
<comment type="catalytic activity">
    <reaction evidence="10">
        <text>[protein]-C-terminal L-amino acid-glycyl-phosphatidylethanolamide + H2O = [protein]-C-terminal L-amino acid-glycine + a 1,2-diacyl-sn-glycero-3-phosphoethanolamine</text>
        <dbReference type="Rhea" id="RHEA:67548"/>
        <dbReference type="Rhea" id="RHEA-COMP:17323"/>
        <dbReference type="Rhea" id="RHEA-COMP:17324"/>
        <dbReference type="ChEBI" id="CHEBI:15377"/>
        <dbReference type="ChEBI" id="CHEBI:64612"/>
        <dbReference type="ChEBI" id="CHEBI:172940"/>
        <dbReference type="ChEBI" id="CHEBI:172941"/>
    </reaction>
    <physiologicalReaction direction="left-to-right" evidence="10">
        <dbReference type="Rhea" id="RHEA:67549"/>
    </physiologicalReaction>
</comment>
<evidence type="ECO:0000256" key="11">
    <source>
        <dbReference type="RuleBase" id="RU363115"/>
    </source>
</evidence>
<evidence type="ECO:0000256" key="9">
    <source>
        <dbReference type="ARBA" id="ARBA00023006"/>
    </source>
</evidence>
<dbReference type="InterPro" id="IPR046792">
    <property type="entry name" value="Peptidase_C54_cat"/>
</dbReference>
<comment type="function">
    <text evidence="11">Cysteine protease that plays a key role in autophagy by mediating both proteolytic activation and delipidation of ATG8 family proteins.</text>
</comment>
<evidence type="ECO:0000313" key="14">
    <source>
        <dbReference type="Proteomes" id="UP000095287"/>
    </source>
</evidence>
<dbReference type="Pfam" id="PF03416">
    <property type="entry name" value="Peptidase_C54"/>
    <property type="match status" value="1"/>
</dbReference>
<dbReference type="EC" id="3.4.22.-" evidence="11"/>
<name>A0A1I7ZVE2_9BILA</name>
<dbReference type="AlphaFoldDB" id="A0A1I7ZVE2"/>
<keyword evidence="3" id="KW-0813">Transport</keyword>
<dbReference type="GO" id="GO:0015031">
    <property type="term" value="P:protein transport"/>
    <property type="evidence" value="ECO:0007669"/>
    <property type="project" value="UniProtKB-KW"/>
</dbReference>
<dbReference type="InterPro" id="IPR038765">
    <property type="entry name" value="Papain-like_cys_pep_sf"/>
</dbReference>
<dbReference type="GO" id="GO:0019786">
    <property type="term" value="F:protein-phosphatidylethanolamide deconjugating activity"/>
    <property type="evidence" value="ECO:0007669"/>
    <property type="project" value="InterPro"/>
</dbReference>
<evidence type="ECO:0000256" key="3">
    <source>
        <dbReference type="ARBA" id="ARBA00022448"/>
    </source>
</evidence>
<keyword evidence="6 11" id="KW-0378">Hydrolase</keyword>
<keyword evidence="14" id="KW-1185">Reference proteome</keyword>
<evidence type="ECO:0000256" key="8">
    <source>
        <dbReference type="ARBA" id="ARBA00022927"/>
    </source>
</evidence>
<sequence length="582" mass="65915">MHKATRCAHHCDDSHMTAGKASGKRLPTHLDETSHCQPYFALFYTHQPAISRRRPADHLIFLYASWPASWGEMASPSTSDTSLAEPIRRRTHSRSFSDPTPSLCIINADDIAAVSSTDPSSSRSEYSSVLYDDDPNEEEDFYSSLDSAENNAKRSWLQSGFATGVGSRLSNIGSYLRSFGDPTASTESSKWSMGGKLNHVWNNFKYGKWKMRPHEGDYEKEVSIWLLGCHYHPNRVDSETRDGFQRFFIDYHSRIWLTYRTGFPPFPGTSVTSDCGWGCMLRTAQMVVAEALVQIHLGRDWRWHVMKDEKREESKFILHNRIVRLFEDHLGADLSLHRLMRIAARNTDKTPVGKWYTPSHSVALMKEALKESHSEETEMLRICLCTDGLVIKSEVEAASEGWTKSVIVVVSVRLGAFEVNSCYEFHLRNLLSLDNSLGILGGRPRHSLYFVGFYDQSLIYLDPHVAHPYKPLCFSAVDDAGDATNRWKSFHCRMASKMPICDIDPSCATAFLIRSEAEFDSTIRNLNLSQVIDVETKAGDRKRTSDPIFTAMDEPPLNIYTAEARNGSELLVAIEDHDFEVL</sequence>